<protein>
    <submittedName>
        <fullName evidence="3">Uncharacterized protein</fullName>
    </submittedName>
</protein>
<keyword evidence="2" id="KW-1133">Transmembrane helix</keyword>
<accession>A0A921MVR8</accession>
<dbReference type="EMBL" id="DYUE01000174">
    <property type="protein sequence ID" value="HJG91603.1"/>
    <property type="molecule type" value="Genomic_DNA"/>
</dbReference>
<feature type="transmembrane region" description="Helical" evidence="2">
    <location>
        <begin position="57"/>
        <end position="78"/>
    </location>
</feature>
<evidence type="ECO:0000256" key="1">
    <source>
        <dbReference type="SAM" id="MobiDB-lite"/>
    </source>
</evidence>
<feature type="transmembrane region" description="Helical" evidence="2">
    <location>
        <begin position="28"/>
        <end position="51"/>
    </location>
</feature>
<gene>
    <name evidence="3" type="ORF">K8V81_07740</name>
</gene>
<reference evidence="3" key="2">
    <citation type="submission" date="2021-09" db="EMBL/GenBank/DDBJ databases">
        <authorList>
            <person name="Gilroy R."/>
        </authorList>
    </citation>
    <scope>NUCLEOTIDE SEQUENCE</scope>
    <source>
        <strain evidence="3">ChiGjej5B5-22894</strain>
    </source>
</reference>
<comment type="caution">
    <text evidence="3">The sequence shown here is derived from an EMBL/GenBank/DDBJ whole genome shotgun (WGS) entry which is preliminary data.</text>
</comment>
<organism evidence="3 4">
    <name type="scientific">Brachybacterium massiliense</name>
    <dbReference type="NCBI Taxonomy" id="1755098"/>
    <lineage>
        <taxon>Bacteria</taxon>
        <taxon>Bacillati</taxon>
        <taxon>Actinomycetota</taxon>
        <taxon>Actinomycetes</taxon>
        <taxon>Micrococcales</taxon>
        <taxon>Dermabacteraceae</taxon>
        <taxon>Brachybacterium</taxon>
    </lineage>
</organism>
<dbReference type="Proteomes" id="UP000742460">
    <property type="component" value="Unassembled WGS sequence"/>
</dbReference>
<sequence length="94" mass="10247">MSQHPHGSPASTRAEELRRTQQKRQQRALIGFAVAEGFVLAIAVIVVYVLQLVEPVVGVWLLVAIALVGGGLLSTYIVTSMRRHQRELTALTGD</sequence>
<name>A0A921MVR8_9MICO</name>
<keyword evidence="2" id="KW-0472">Membrane</keyword>
<evidence type="ECO:0000313" key="4">
    <source>
        <dbReference type="Proteomes" id="UP000742460"/>
    </source>
</evidence>
<feature type="compositionally biased region" description="Polar residues" evidence="1">
    <location>
        <begin position="1"/>
        <end position="11"/>
    </location>
</feature>
<evidence type="ECO:0000313" key="3">
    <source>
        <dbReference type="EMBL" id="HJG91603.1"/>
    </source>
</evidence>
<keyword evidence="2" id="KW-0812">Transmembrane</keyword>
<feature type="region of interest" description="Disordered" evidence="1">
    <location>
        <begin position="1"/>
        <end position="20"/>
    </location>
</feature>
<proteinExistence type="predicted"/>
<evidence type="ECO:0000256" key="2">
    <source>
        <dbReference type="SAM" id="Phobius"/>
    </source>
</evidence>
<reference evidence="3" key="1">
    <citation type="journal article" date="2021" name="PeerJ">
        <title>Extensive microbial diversity within the chicken gut microbiome revealed by metagenomics and culture.</title>
        <authorList>
            <person name="Gilroy R."/>
            <person name="Ravi A."/>
            <person name="Getino M."/>
            <person name="Pursley I."/>
            <person name="Horton D.L."/>
            <person name="Alikhan N.F."/>
            <person name="Baker D."/>
            <person name="Gharbi K."/>
            <person name="Hall N."/>
            <person name="Watson M."/>
            <person name="Adriaenssens E.M."/>
            <person name="Foster-Nyarko E."/>
            <person name="Jarju S."/>
            <person name="Secka A."/>
            <person name="Antonio M."/>
            <person name="Oren A."/>
            <person name="Chaudhuri R.R."/>
            <person name="La Ragione R."/>
            <person name="Hildebrand F."/>
            <person name="Pallen M.J."/>
        </authorList>
    </citation>
    <scope>NUCLEOTIDE SEQUENCE</scope>
    <source>
        <strain evidence="3">ChiGjej5B5-22894</strain>
    </source>
</reference>
<dbReference type="AlphaFoldDB" id="A0A921MVR8"/>